<dbReference type="GO" id="GO:0004316">
    <property type="term" value="F:3-oxoacyl-[acyl-carrier-protein] reductase (NADPH) activity"/>
    <property type="evidence" value="ECO:0007669"/>
    <property type="project" value="UniProtKB-EC"/>
</dbReference>
<keyword evidence="3" id="KW-0964">Secreted</keyword>
<dbReference type="PRINTS" id="PR00081">
    <property type="entry name" value="GDHRDH"/>
</dbReference>
<evidence type="ECO:0000256" key="4">
    <source>
        <dbReference type="ARBA" id="ARBA00023002"/>
    </source>
</evidence>
<dbReference type="Gene3D" id="3.40.50.720">
    <property type="entry name" value="NAD(P)-binding Rossmann-like Domain"/>
    <property type="match status" value="1"/>
</dbReference>
<evidence type="ECO:0000256" key="1">
    <source>
        <dbReference type="ARBA" id="ARBA00004191"/>
    </source>
</evidence>
<evidence type="ECO:0000256" key="5">
    <source>
        <dbReference type="ARBA" id="ARBA00040781"/>
    </source>
</evidence>
<accession>A0A1I0SXI1</accession>
<evidence type="ECO:0000313" key="8">
    <source>
        <dbReference type="Proteomes" id="UP000182054"/>
    </source>
</evidence>
<dbReference type="RefSeq" id="WP_068366610.1">
    <property type="nucleotide sequence ID" value="NZ_FOJN01000003.1"/>
</dbReference>
<reference evidence="7 8" key="1">
    <citation type="submission" date="2016-10" db="EMBL/GenBank/DDBJ databases">
        <authorList>
            <person name="de Groot N.N."/>
        </authorList>
    </citation>
    <scope>NUCLEOTIDE SEQUENCE [LARGE SCALE GENOMIC DNA]</scope>
    <source>
        <strain evidence="7 8">DSM 44908</strain>
    </source>
</reference>
<keyword evidence="4" id="KW-0560">Oxidoreductase</keyword>
<protein>
    <recommendedName>
        <fullName evidence="5">3-oxoacyl-[acyl-carrier-protein] reductase MabA</fullName>
    </recommendedName>
</protein>
<comment type="similarity">
    <text evidence="2">Belongs to the short-chain dehydrogenases/reductases (SDR) family.</text>
</comment>
<keyword evidence="3" id="KW-0134">Cell wall</keyword>
<proteinExistence type="inferred from homology"/>
<dbReference type="GeneID" id="85484912"/>
<comment type="subcellular location">
    <subcellularLocation>
        <location evidence="1">Secreted</location>
        <location evidence="1">Cell wall</location>
    </subcellularLocation>
</comment>
<comment type="catalytic activity">
    <reaction evidence="6">
        <text>a (3R)-hydroxyacyl-[ACP] + NADP(+) = a 3-oxoacyl-[ACP] + NADPH + H(+)</text>
        <dbReference type="Rhea" id="RHEA:17397"/>
        <dbReference type="Rhea" id="RHEA-COMP:9916"/>
        <dbReference type="Rhea" id="RHEA-COMP:9945"/>
        <dbReference type="ChEBI" id="CHEBI:15378"/>
        <dbReference type="ChEBI" id="CHEBI:57783"/>
        <dbReference type="ChEBI" id="CHEBI:58349"/>
        <dbReference type="ChEBI" id="CHEBI:78776"/>
        <dbReference type="ChEBI" id="CHEBI:78827"/>
        <dbReference type="EC" id="1.1.1.100"/>
    </reaction>
    <physiologicalReaction direction="right-to-left" evidence="6">
        <dbReference type="Rhea" id="RHEA:17399"/>
    </physiologicalReaction>
</comment>
<evidence type="ECO:0000256" key="3">
    <source>
        <dbReference type="ARBA" id="ARBA00022512"/>
    </source>
</evidence>
<evidence type="ECO:0000256" key="6">
    <source>
        <dbReference type="ARBA" id="ARBA00047400"/>
    </source>
</evidence>
<dbReference type="OrthoDB" id="9793325at2"/>
<dbReference type="EMBL" id="FOJN01000003">
    <property type="protein sequence ID" value="SFA44181.1"/>
    <property type="molecule type" value="Genomic_DNA"/>
</dbReference>
<organism evidence="7 8">
    <name type="scientific">Rhodococcoides kroppenstedtii</name>
    <dbReference type="NCBI Taxonomy" id="293050"/>
    <lineage>
        <taxon>Bacteria</taxon>
        <taxon>Bacillati</taxon>
        <taxon>Actinomycetota</taxon>
        <taxon>Actinomycetes</taxon>
        <taxon>Mycobacteriales</taxon>
        <taxon>Nocardiaceae</taxon>
        <taxon>Rhodococcoides</taxon>
    </lineage>
</organism>
<dbReference type="InterPro" id="IPR002347">
    <property type="entry name" value="SDR_fam"/>
</dbReference>
<dbReference type="Proteomes" id="UP000182054">
    <property type="component" value="Unassembled WGS sequence"/>
</dbReference>
<dbReference type="Pfam" id="PF13561">
    <property type="entry name" value="adh_short_C2"/>
    <property type="match status" value="1"/>
</dbReference>
<sequence length="266" mass="28287">MDLGIKGRTAVVTGADSGIGWCTAQMLLDEGVRVVVSDKDEEKLTESAGKLTGPDGAVTAIAADVTDSESVANLHRRAVEALGSVDILVQSAGVTGAQGLFHEIDDDGWASTVEIDLLGPVRLIRAFLPELRQGGWGRIVLLASEDAEQPYIDELPYCAAKAGILSLTKGLSKTYASEGVLVNAVSPAFIHTPMTDAMMDKRADERGTDRDEAIESFLKEERPFMELGRRGTPEEVAAVVTFLCSERAAFVNGSNYRVDSGSVATI</sequence>
<dbReference type="InterPro" id="IPR050259">
    <property type="entry name" value="SDR"/>
</dbReference>
<evidence type="ECO:0000313" key="7">
    <source>
        <dbReference type="EMBL" id="SFA44181.1"/>
    </source>
</evidence>
<dbReference type="PRINTS" id="PR00080">
    <property type="entry name" value="SDRFAMILY"/>
</dbReference>
<dbReference type="InterPro" id="IPR036291">
    <property type="entry name" value="NAD(P)-bd_dom_sf"/>
</dbReference>
<gene>
    <name evidence="7" type="ORF">SAMN05444374_10352</name>
</gene>
<dbReference type="SUPFAM" id="SSF51735">
    <property type="entry name" value="NAD(P)-binding Rossmann-fold domains"/>
    <property type="match status" value="1"/>
</dbReference>
<dbReference type="InterPro" id="IPR020904">
    <property type="entry name" value="Sc_DH/Rdtase_CS"/>
</dbReference>
<evidence type="ECO:0000256" key="2">
    <source>
        <dbReference type="ARBA" id="ARBA00006484"/>
    </source>
</evidence>
<dbReference type="PROSITE" id="PS00061">
    <property type="entry name" value="ADH_SHORT"/>
    <property type="match status" value="1"/>
</dbReference>
<dbReference type="PANTHER" id="PTHR42879">
    <property type="entry name" value="3-OXOACYL-(ACYL-CARRIER-PROTEIN) REDUCTASE"/>
    <property type="match status" value="1"/>
</dbReference>
<dbReference type="CDD" id="cd05233">
    <property type="entry name" value="SDR_c"/>
    <property type="match status" value="1"/>
</dbReference>
<dbReference type="FunFam" id="3.40.50.720:FF:000084">
    <property type="entry name" value="Short-chain dehydrogenase reductase"/>
    <property type="match status" value="1"/>
</dbReference>
<dbReference type="GO" id="GO:0032787">
    <property type="term" value="P:monocarboxylic acid metabolic process"/>
    <property type="evidence" value="ECO:0007669"/>
    <property type="project" value="UniProtKB-ARBA"/>
</dbReference>
<dbReference type="AlphaFoldDB" id="A0A1I0SXI1"/>
<name>A0A1I0SXI1_9NOCA</name>